<proteinExistence type="predicted"/>
<evidence type="ECO:0000313" key="2">
    <source>
        <dbReference type="Proteomes" id="UP000299102"/>
    </source>
</evidence>
<keyword evidence="2" id="KW-1185">Reference proteome</keyword>
<dbReference type="EMBL" id="BGZK01000728">
    <property type="protein sequence ID" value="GBP58173.1"/>
    <property type="molecule type" value="Genomic_DNA"/>
</dbReference>
<dbReference type="Proteomes" id="UP000299102">
    <property type="component" value="Unassembled WGS sequence"/>
</dbReference>
<evidence type="ECO:0000313" key="1">
    <source>
        <dbReference type="EMBL" id="GBP58173.1"/>
    </source>
</evidence>
<sequence>MKLCPRNGNSVLASLRSFVRKQRESVRRVRVYGATPPRVVGLRYIQRARNSSPMAKYSIMTTCLLFQKESPRSLQENDSS</sequence>
<reference evidence="1 2" key="1">
    <citation type="journal article" date="2019" name="Commun. Biol.">
        <title>The bagworm genome reveals a unique fibroin gene that provides high tensile strength.</title>
        <authorList>
            <person name="Kono N."/>
            <person name="Nakamura H."/>
            <person name="Ohtoshi R."/>
            <person name="Tomita M."/>
            <person name="Numata K."/>
            <person name="Arakawa K."/>
        </authorList>
    </citation>
    <scope>NUCLEOTIDE SEQUENCE [LARGE SCALE GENOMIC DNA]</scope>
</reference>
<dbReference type="AlphaFoldDB" id="A0A4C1X4U8"/>
<comment type="caution">
    <text evidence="1">The sequence shown here is derived from an EMBL/GenBank/DDBJ whole genome shotgun (WGS) entry which is preliminary data.</text>
</comment>
<gene>
    <name evidence="1" type="ORF">EVAR_86335_1</name>
</gene>
<protein>
    <submittedName>
        <fullName evidence="1">Uncharacterized protein</fullName>
    </submittedName>
</protein>
<name>A0A4C1X4U8_EUMVA</name>
<accession>A0A4C1X4U8</accession>
<organism evidence="1 2">
    <name type="scientific">Eumeta variegata</name>
    <name type="common">Bagworm moth</name>
    <name type="synonym">Eumeta japonica</name>
    <dbReference type="NCBI Taxonomy" id="151549"/>
    <lineage>
        <taxon>Eukaryota</taxon>
        <taxon>Metazoa</taxon>
        <taxon>Ecdysozoa</taxon>
        <taxon>Arthropoda</taxon>
        <taxon>Hexapoda</taxon>
        <taxon>Insecta</taxon>
        <taxon>Pterygota</taxon>
        <taxon>Neoptera</taxon>
        <taxon>Endopterygota</taxon>
        <taxon>Lepidoptera</taxon>
        <taxon>Glossata</taxon>
        <taxon>Ditrysia</taxon>
        <taxon>Tineoidea</taxon>
        <taxon>Psychidae</taxon>
        <taxon>Oiketicinae</taxon>
        <taxon>Eumeta</taxon>
    </lineage>
</organism>